<keyword evidence="1" id="KW-0805">Transcription regulation</keyword>
<evidence type="ECO:0000259" key="4">
    <source>
        <dbReference type="PROSITE" id="PS01124"/>
    </source>
</evidence>
<feature type="domain" description="HTH araC/xylS-type" evidence="4">
    <location>
        <begin position="100"/>
        <end position="198"/>
    </location>
</feature>
<evidence type="ECO:0000256" key="1">
    <source>
        <dbReference type="ARBA" id="ARBA00023015"/>
    </source>
</evidence>
<gene>
    <name evidence="5" type="ORF">OP10G_1008</name>
</gene>
<protein>
    <submittedName>
        <fullName evidence="5">Transcriptional regulator, AraC family</fullName>
    </submittedName>
</protein>
<dbReference type="Gene3D" id="1.10.10.60">
    <property type="entry name" value="Homeodomain-like"/>
    <property type="match status" value="1"/>
</dbReference>
<keyword evidence="2" id="KW-0238">DNA-binding</keyword>
<dbReference type="Proteomes" id="UP000027982">
    <property type="component" value="Chromosome"/>
</dbReference>
<organism evidence="5 6">
    <name type="scientific">Fimbriimonas ginsengisoli Gsoil 348</name>
    <dbReference type="NCBI Taxonomy" id="661478"/>
    <lineage>
        <taxon>Bacteria</taxon>
        <taxon>Bacillati</taxon>
        <taxon>Armatimonadota</taxon>
        <taxon>Fimbriimonadia</taxon>
        <taxon>Fimbriimonadales</taxon>
        <taxon>Fimbriimonadaceae</taxon>
        <taxon>Fimbriimonas</taxon>
    </lineage>
</organism>
<dbReference type="GO" id="GO:0003700">
    <property type="term" value="F:DNA-binding transcription factor activity"/>
    <property type="evidence" value="ECO:0007669"/>
    <property type="project" value="InterPro"/>
</dbReference>
<dbReference type="EMBL" id="CP007139">
    <property type="protein sequence ID" value="AIE84376.1"/>
    <property type="molecule type" value="Genomic_DNA"/>
</dbReference>
<dbReference type="SMART" id="SM00342">
    <property type="entry name" value="HTH_ARAC"/>
    <property type="match status" value="1"/>
</dbReference>
<dbReference type="eggNOG" id="COG2207">
    <property type="taxonomic scope" value="Bacteria"/>
</dbReference>
<evidence type="ECO:0000256" key="3">
    <source>
        <dbReference type="ARBA" id="ARBA00023163"/>
    </source>
</evidence>
<dbReference type="InterPro" id="IPR009057">
    <property type="entry name" value="Homeodomain-like_sf"/>
</dbReference>
<reference evidence="5 6" key="1">
    <citation type="journal article" date="2014" name="PLoS ONE">
        <title>The first complete genome sequence of the class fimbriimonadia in the phylum armatimonadetes.</title>
        <authorList>
            <person name="Hu Z.Y."/>
            <person name="Wang Y.Z."/>
            <person name="Im W.T."/>
            <person name="Wang S.Y."/>
            <person name="Zhao G.P."/>
            <person name="Zheng H.J."/>
            <person name="Quan Z.X."/>
        </authorList>
    </citation>
    <scope>NUCLEOTIDE SEQUENCE [LARGE SCALE GENOMIC DNA]</scope>
    <source>
        <strain evidence="5">Gsoil 348</strain>
    </source>
</reference>
<dbReference type="InterPro" id="IPR018060">
    <property type="entry name" value="HTH_AraC"/>
</dbReference>
<dbReference type="PROSITE" id="PS01124">
    <property type="entry name" value="HTH_ARAC_FAMILY_2"/>
    <property type="match status" value="1"/>
</dbReference>
<dbReference type="InterPro" id="IPR050204">
    <property type="entry name" value="AraC_XylS_family_regulators"/>
</dbReference>
<dbReference type="STRING" id="661478.OP10G_1008"/>
<dbReference type="Pfam" id="PF12833">
    <property type="entry name" value="HTH_18"/>
    <property type="match status" value="1"/>
</dbReference>
<dbReference type="PANTHER" id="PTHR46796">
    <property type="entry name" value="HTH-TYPE TRANSCRIPTIONAL ACTIVATOR RHAS-RELATED"/>
    <property type="match status" value="1"/>
</dbReference>
<dbReference type="HOGENOM" id="CLU_1364516_0_0_0"/>
<sequence>MSPGMLLLHPPDVEHCDIADGRYCIVYVGIASEERLDWPRLSFDDSHRRIGNLVEAMAHESHGVEQPENELLQLMLLQLDIQMSRKAREAESSSIDRKMGQAKSILTADLEGKVDLDWLAAELGMGRSSFFAHFVEHFRTPPQEYQRNLRLQRAISMLRNSDFTLQTIAERCGYSSASHLSRHVKQVTGRRPGELRNVQP</sequence>
<proteinExistence type="predicted"/>
<dbReference type="KEGG" id="fgi:OP10G_1008"/>
<name>A0A068NLM0_FIMGI</name>
<evidence type="ECO:0000256" key="2">
    <source>
        <dbReference type="ARBA" id="ARBA00023125"/>
    </source>
</evidence>
<dbReference type="AlphaFoldDB" id="A0A068NLM0"/>
<dbReference type="SUPFAM" id="SSF46689">
    <property type="entry name" value="Homeodomain-like"/>
    <property type="match status" value="2"/>
</dbReference>
<keyword evidence="3" id="KW-0804">Transcription</keyword>
<keyword evidence="6" id="KW-1185">Reference proteome</keyword>
<accession>A0A068NLM0</accession>
<evidence type="ECO:0000313" key="5">
    <source>
        <dbReference type="EMBL" id="AIE84376.1"/>
    </source>
</evidence>
<evidence type="ECO:0000313" key="6">
    <source>
        <dbReference type="Proteomes" id="UP000027982"/>
    </source>
</evidence>
<dbReference type="GO" id="GO:0043565">
    <property type="term" value="F:sequence-specific DNA binding"/>
    <property type="evidence" value="ECO:0007669"/>
    <property type="project" value="InterPro"/>
</dbReference>